<evidence type="ECO:0000313" key="4">
    <source>
        <dbReference type="EMBL" id="OLQ88052.1"/>
    </source>
</evidence>
<evidence type="ECO:0000256" key="1">
    <source>
        <dbReference type="PROSITE-ProRule" id="PRU00284"/>
    </source>
</evidence>
<dbReference type="InterPro" id="IPR000014">
    <property type="entry name" value="PAS"/>
</dbReference>
<comment type="caution">
    <text evidence="4">The sequence shown here is derived from an EMBL/GenBank/DDBJ whole genome shotgun (WGS) entry which is preliminary data.</text>
</comment>
<dbReference type="STRING" id="1381081.BIY22_07725"/>
<dbReference type="PANTHER" id="PTHR24422:SF10">
    <property type="entry name" value="CHEMOTAXIS PROTEIN METHYLTRANSFERASE 2"/>
    <property type="match status" value="1"/>
</dbReference>
<gene>
    <name evidence="4" type="ORF">BIY22_07725</name>
</gene>
<dbReference type="GO" id="GO:0006935">
    <property type="term" value="P:chemotaxis"/>
    <property type="evidence" value="ECO:0007669"/>
    <property type="project" value="UniProtKB-ARBA"/>
</dbReference>
<dbReference type="CDD" id="cd00130">
    <property type="entry name" value="PAS"/>
    <property type="match status" value="2"/>
</dbReference>
<dbReference type="InterPro" id="IPR001610">
    <property type="entry name" value="PAC"/>
</dbReference>
<dbReference type="CDD" id="cd11386">
    <property type="entry name" value="MCP_signal"/>
    <property type="match status" value="1"/>
</dbReference>
<dbReference type="PROSITE" id="PS50113">
    <property type="entry name" value="PAC"/>
    <property type="match status" value="2"/>
</dbReference>
<dbReference type="SUPFAM" id="SSF58104">
    <property type="entry name" value="Methyl-accepting chemotaxis protein (MCP) signaling domain"/>
    <property type="match status" value="1"/>
</dbReference>
<feature type="domain" description="PAC" evidence="3">
    <location>
        <begin position="205"/>
        <end position="259"/>
    </location>
</feature>
<dbReference type="SMART" id="SM00086">
    <property type="entry name" value="PAC"/>
    <property type="match status" value="2"/>
</dbReference>
<dbReference type="InterPro" id="IPR050903">
    <property type="entry name" value="Bact_Chemotaxis_MeTrfase"/>
</dbReference>
<dbReference type="Pfam" id="PF08447">
    <property type="entry name" value="PAS_3"/>
    <property type="match status" value="1"/>
</dbReference>
<evidence type="ECO:0000313" key="5">
    <source>
        <dbReference type="Proteomes" id="UP000186313"/>
    </source>
</evidence>
<dbReference type="SMART" id="SM00283">
    <property type="entry name" value="MA"/>
    <property type="match status" value="1"/>
</dbReference>
<dbReference type="InterPro" id="IPR013655">
    <property type="entry name" value="PAS_fold_3"/>
</dbReference>
<protein>
    <submittedName>
        <fullName evidence="4">Chemotaxis protein</fullName>
    </submittedName>
</protein>
<evidence type="ECO:0000259" key="3">
    <source>
        <dbReference type="PROSITE" id="PS50113"/>
    </source>
</evidence>
<dbReference type="OrthoDB" id="9765776at2"/>
<dbReference type="PROSITE" id="PS50111">
    <property type="entry name" value="CHEMOTAXIS_TRANSDUC_2"/>
    <property type="match status" value="1"/>
</dbReference>
<accession>A0A1Q9HE96</accession>
<dbReference type="Pfam" id="PF00015">
    <property type="entry name" value="MCPsignal"/>
    <property type="match status" value="1"/>
</dbReference>
<dbReference type="PANTHER" id="PTHR24422">
    <property type="entry name" value="CHEMOTAXIS PROTEIN METHYLTRANSFERASE"/>
    <property type="match status" value="1"/>
</dbReference>
<dbReference type="Pfam" id="PF13426">
    <property type="entry name" value="PAS_9"/>
    <property type="match status" value="1"/>
</dbReference>
<organism evidence="4 5">
    <name type="scientific">Vibrio panuliri</name>
    <dbReference type="NCBI Taxonomy" id="1381081"/>
    <lineage>
        <taxon>Bacteria</taxon>
        <taxon>Pseudomonadati</taxon>
        <taxon>Pseudomonadota</taxon>
        <taxon>Gammaproteobacteria</taxon>
        <taxon>Vibrionales</taxon>
        <taxon>Vibrionaceae</taxon>
        <taxon>Vibrio</taxon>
    </lineage>
</organism>
<keyword evidence="1" id="KW-0807">Transducer</keyword>
<evidence type="ECO:0000259" key="2">
    <source>
        <dbReference type="PROSITE" id="PS50111"/>
    </source>
</evidence>
<dbReference type="Gene3D" id="1.10.287.950">
    <property type="entry name" value="Methyl-accepting chemotaxis protein"/>
    <property type="match status" value="1"/>
</dbReference>
<dbReference type="InterPro" id="IPR004089">
    <property type="entry name" value="MCPsignal_dom"/>
</dbReference>
<dbReference type="Proteomes" id="UP000186313">
    <property type="component" value="Unassembled WGS sequence"/>
</dbReference>
<feature type="domain" description="Methyl-accepting transducer" evidence="2">
    <location>
        <begin position="236"/>
        <end position="431"/>
    </location>
</feature>
<dbReference type="InterPro" id="IPR000700">
    <property type="entry name" value="PAS-assoc_C"/>
</dbReference>
<proteinExistence type="predicted"/>
<dbReference type="RefSeq" id="WP_075709222.1">
    <property type="nucleotide sequence ID" value="NZ_MJMJ01000023.1"/>
</dbReference>
<feature type="domain" description="PAC" evidence="3">
    <location>
        <begin position="85"/>
        <end position="139"/>
    </location>
</feature>
<dbReference type="NCBIfam" id="TIGR00229">
    <property type="entry name" value="sensory_box"/>
    <property type="match status" value="2"/>
</dbReference>
<dbReference type="EMBL" id="MJMJ01000023">
    <property type="protein sequence ID" value="OLQ88052.1"/>
    <property type="molecule type" value="Genomic_DNA"/>
</dbReference>
<reference evidence="4 5" key="1">
    <citation type="submission" date="2016-09" db="EMBL/GenBank/DDBJ databases">
        <title>Genomic Taxonomy of the Vibrionaceae.</title>
        <authorList>
            <person name="Gonzalez-Castillo A."/>
            <person name="Gomez-Gil B."/>
            <person name="Enciso-Ibarra K."/>
        </authorList>
    </citation>
    <scope>NUCLEOTIDE SEQUENCE [LARGE SCALE GENOMIC DNA]</scope>
    <source>
        <strain evidence="4 5">CAIM 703</strain>
    </source>
</reference>
<dbReference type="AlphaFoldDB" id="A0A1Q9HE96"/>
<dbReference type="GO" id="GO:0016020">
    <property type="term" value="C:membrane"/>
    <property type="evidence" value="ECO:0007669"/>
    <property type="project" value="InterPro"/>
</dbReference>
<dbReference type="GO" id="GO:0007165">
    <property type="term" value="P:signal transduction"/>
    <property type="evidence" value="ECO:0007669"/>
    <property type="project" value="UniProtKB-KW"/>
</dbReference>
<sequence>MFFNKKKAVVKPTFADNLYKAIFNNTAYIEFDTNGNILTASDKFLNCVGYSLDEVKNKHHRMFCESHYTHSAEYADFWRSLAAGKAFDGTFTRICKDGNYVILSATYIPVIDDQGQVERVFKVANDVTSMHKTEAQKQSVIDALNKSMAVIEFSIDGEVISANKNFLSTLKYRESEIVGQHHRIFCFDEFYRENPDFWNDLRAGKHKSGQFLRKDAFGQNVWIEATYNPIFDEHGEVSSVIKFAADVTDQVERNLAISQAAEVAYSTSVETSQIALEGSKLLQESVEVSQEISEKVAGAAAKVADLNQRSHNISQIVSTIKGIAEQTNLLALNAAIEAARAGEQGRGFAVVADEVRKLASRTAESTAEITHVVDENQDVTTDITTFMQEVASISDLGSAKMSEVSTVMEEIYQGAENVSNTVMRLNEQKLA</sequence>
<name>A0A1Q9HE96_9VIBR</name>
<dbReference type="Gene3D" id="3.30.450.20">
    <property type="entry name" value="PAS domain"/>
    <property type="match status" value="2"/>
</dbReference>
<dbReference type="InterPro" id="IPR035965">
    <property type="entry name" value="PAS-like_dom_sf"/>
</dbReference>
<dbReference type="SUPFAM" id="SSF55785">
    <property type="entry name" value="PYP-like sensor domain (PAS domain)"/>
    <property type="match status" value="2"/>
</dbReference>